<keyword evidence="4" id="KW-1185">Reference proteome</keyword>
<dbReference type="CDD" id="cd08503">
    <property type="entry name" value="PBP2_NikA_DppA_OppA_like_17"/>
    <property type="match status" value="1"/>
</dbReference>
<keyword evidence="1" id="KW-0732">Signal</keyword>
<comment type="caution">
    <text evidence="3">The sequence shown here is derived from an EMBL/GenBank/DDBJ whole genome shotgun (WGS) entry which is preliminary data.</text>
</comment>
<name>A0ABV8DTW5_9NOCA</name>
<dbReference type="Gene3D" id="3.10.105.10">
    <property type="entry name" value="Dipeptide-binding Protein, Domain 3"/>
    <property type="match status" value="1"/>
</dbReference>
<dbReference type="PROSITE" id="PS51318">
    <property type="entry name" value="TAT"/>
    <property type="match status" value="1"/>
</dbReference>
<evidence type="ECO:0000313" key="3">
    <source>
        <dbReference type="EMBL" id="MFC3962812.1"/>
    </source>
</evidence>
<evidence type="ECO:0000256" key="1">
    <source>
        <dbReference type="ARBA" id="ARBA00022729"/>
    </source>
</evidence>
<reference evidence="4" key="1">
    <citation type="journal article" date="2019" name="Int. J. Syst. Evol. Microbiol.">
        <title>The Global Catalogue of Microorganisms (GCM) 10K type strain sequencing project: providing services to taxonomists for standard genome sequencing and annotation.</title>
        <authorList>
            <consortium name="The Broad Institute Genomics Platform"/>
            <consortium name="The Broad Institute Genome Sequencing Center for Infectious Disease"/>
            <person name="Wu L."/>
            <person name="Ma J."/>
        </authorList>
    </citation>
    <scope>NUCLEOTIDE SEQUENCE [LARGE SCALE GENOMIC DNA]</scope>
    <source>
        <strain evidence="4">CGMCC 4.7330</strain>
    </source>
</reference>
<dbReference type="PIRSF" id="PIRSF002741">
    <property type="entry name" value="MppA"/>
    <property type="match status" value="1"/>
</dbReference>
<dbReference type="InterPro" id="IPR000914">
    <property type="entry name" value="SBP_5_dom"/>
</dbReference>
<feature type="domain" description="Solute-binding protein family 5" evidence="2">
    <location>
        <begin position="86"/>
        <end position="410"/>
    </location>
</feature>
<dbReference type="Proteomes" id="UP001595696">
    <property type="component" value="Unassembled WGS sequence"/>
</dbReference>
<dbReference type="InterPro" id="IPR006311">
    <property type="entry name" value="TAT_signal"/>
</dbReference>
<dbReference type="InterPro" id="IPR039424">
    <property type="entry name" value="SBP_5"/>
</dbReference>
<evidence type="ECO:0000259" key="2">
    <source>
        <dbReference type="Pfam" id="PF00496"/>
    </source>
</evidence>
<proteinExistence type="predicted"/>
<dbReference type="Pfam" id="PF00496">
    <property type="entry name" value="SBP_bac_5"/>
    <property type="match status" value="1"/>
</dbReference>
<dbReference type="Gene3D" id="3.90.76.10">
    <property type="entry name" value="Dipeptide-binding Protein, Domain 1"/>
    <property type="match status" value="1"/>
</dbReference>
<dbReference type="RefSeq" id="WP_378612572.1">
    <property type="nucleotide sequence ID" value="NZ_JBHSAX010000013.1"/>
</dbReference>
<dbReference type="PANTHER" id="PTHR30290:SF38">
    <property type="entry name" value="D,D-DIPEPTIDE-BINDING PERIPLASMIC PROTEIN DDPA-RELATED"/>
    <property type="match status" value="1"/>
</dbReference>
<dbReference type="SUPFAM" id="SSF53850">
    <property type="entry name" value="Periplasmic binding protein-like II"/>
    <property type="match status" value="1"/>
</dbReference>
<gene>
    <name evidence="3" type="ORF">ACFO0B_12535</name>
</gene>
<organism evidence="3 4">
    <name type="scientific">Nocardia jiangsuensis</name>
    <dbReference type="NCBI Taxonomy" id="1691563"/>
    <lineage>
        <taxon>Bacteria</taxon>
        <taxon>Bacillati</taxon>
        <taxon>Actinomycetota</taxon>
        <taxon>Actinomycetes</taxon>
        <taxon>Mycobacteriales</taxon>
        <taxon>Nocardiaceae</taxon>
        <taxon>Nocardia</taxon>
    </lineage>
</organism>
<dbReference type="EMBL" id="JBHSAX010000013">
    <property type="protein sequence ID" value="MFC3962812.1"/>
    <property type="molecule type" value="Genomic_DNA"/>
</dbReference>
<evidence type="ECO:0000313" key="4">
    <source>
        <dbReference type="Proteomes" id="UP001595696"/>
    </source>
</evidence>
<protein>
    <submittedName>
        <fullName evidence="3">ABC transporter substrate-binding protein</fullName>
    </submittedName>
</protein>
<dbReference type="PANTHER" id="PTHR30290">
    <property type="entry name" value="PERIPLASMIC BINDING COMPONENT OF ABC TRANSPORTER"/>
    <property type="match status" value="1"/>
</dbReference>
<accession>A0ABV8DTW5</accession>
<sequence>MQHPTLDRRRFLGIAAGAGAVALAAACGTGPEPAAAPRAGGRLRAVFAGGGAREVLDPHRANLFVEAARAKALYDKLADLGSDVAPRPRLAERWEPDPSLTRWRITLRQAVFHDGRPLRAADVLASYARILDPAQALRARSSLAVIDLAASRAVDDRTVEFALRRPFVEFPNVLAAFGAYIVPEGHTDFDRPNGTGPFAFRAFEPGRSTLLARFADHWDGAPHLDELEFLLAGEESARINALLGGQVEYAHDLSATTARSHEAGGRVAVVRSANSLAHGFAMKVDRPPFDRRELREALFLLADRQQLVDSVLSGAGQVGNDLFGRGYQYYDDAIPQRTVDLDRARALVRAAGADGARIDLLTSTASAGMVEAATVLADQARAAGLTLNVVQGNKDTYWADTLNTGALTSFRSGTMPIETHIAQRLLGGASNNVTKWNRPEFDALYDTAVATADPAARTEVYARMQRMLHSDGGYLWWGFGESIVATARSVSGVASAPANTLDWARFDKVWMA</sequence>
<dbReference type="InterPro" id="IPR030678">
    <property type="entry name" value="Peptide/Ni-bd"/>
</dbReference>
<dbReference type="Gene3D" id="3.40.190.10">
    <property type="entry name" value="Periplasmic binding protein-like II"/>
    <property type="match status" value="1"/>
</dbReference>